<name>A0AA96K298_9BACT</name>
<evidence type="ECO:0000313" key="2">
    <source>
        <dbReference type="EMBL" id="WNM63886.1"/>
    </source>
</evidence>
<dbReference type="RefSeq" id="WP_312748664.1">
    <property type="nucleotide sequence ID" value="NZ_CP116968.1"/>
</dbReference>
<dbReference type="PANTHER" id="PTHR46211">
    <property type="entry name" value="GLYCEROPHOSPHORYL DIESTER PHOSPHODIESTERASE"/>
    <property type="match status" value="1"/>
</dbReference>
<dbReference type="InterPro" id="IPR017946">
    <property type="entry name" value="PLC-like_Pdiesterase_TIM-brl"/>
</dbReference>
<keyword evidence="3" id="KW-1185">Reference proteome</keyword>
<dbReference type="SUPFAM" id="SSF51695">
    <property type="entry name" value="PLC-like phosphodiesterases"/>
    <property type="match status" value="1"/>
</dbReference>
<accession>A0AA96K298</accession>
<dbReference type="InterPro" id="IPR030395">
    <property type="entry name" value="GP_PDE_dom"/>
</dbReference>
<dbReference type="Proteomes" id="UP001302494">
    <property type="component" value="Chromosome"/>
</dbReference>
<dbReference type="Pfam" id="PF03009">
    <property type="entry name" value="GDPD"/>
    <property type="match status" value="1"/>
</dbReference>
<dbReference type="Gene3D" id="3.20.20.190">
    <property type="entry name" value="Phosphatidylinositol (PI) phosphodiesterase"/>
    <property type="match status" value="1"/>
</dbReference>
<feature type="domain" description="GP-PDE" evidence="1">
    <location>
        <begin position="2"/>
        <end position="221"/>
    </location>
</feature>
<reference evidence="2 3" key="1">
    <citation type="submission" date="2023-01" db="EMBL/GenBank/DDBJ databases">
        <title>Cultivation and genomic characterization of new, ubiquitous marine nitrite-oxidizing bacteria from the Nitrospirales.</title>
        <authorList>
            <person name="Mueller A.J."/>
            <person name="Daebeler A."/>
            <person name="Herbold C.W."/>
            <person name="Kirkegaard R.H."/>
            <person name="Daims H."/>
        </authorList>
    </citation>
    <scope>NUCLEOTIDE SEQUENCE [LARGE SCALE GENOMIC DNA]</scope>
    <source>
        <strain evidence="2 3">DK</strain>
    </source>
</reference>
<dbReference type="KEGG" id="nneo:PQG83_09050"/>
<organism evidence="2 3">
    <name type="scientific">Candidatus Nitrospira neomarina</name>
    <dbReference type="NCBI Taxonomy" id="3020899"/>
    <lineage>
        <taxon>Bacteria</taxon>
        <taxon>Pseudomonadati</taxon>
        <taxon>Nitrospirota</taxon>
        <taxon>Nitrospiria</taxon>
        <taxon>Nitrospirales</taxon>
        <taxon>Nitrospiraceae</taxon>
        <taxon>Nitrospira</taxon>
    </lineage>
</organism>
<dbReference type="GO" id="GO:0006629">
    <property type="term" value="P:lipid metabolic process"/>
    <property type="evidence" value="ECO:0007669"/>
    <property type="project" value="InterPro"/>
</dbReference>
<dbReference type="PROSITE" id="PS51704">
    <property type="entry name" value="GP_PDE"/>
    <property type="match status" value="1"/>
</dbReference>
<dbReference type="AlphaFoldDB" id="A0AA96K298"/>
<gene>
    <name evidence="2" type="ORF">PQG83_09050</name>
</gene>
<evidence type="ECO:0000259" key="1">
    <source>
        <dbReference type="PROSITE" id="PS51704"/>
    </source>
</evidence>
<protein>
    <submittedName>
        <fullName evidence="2">Glycerophosphodiester phosphodiesterase family protein</fullName>
    </submittedName>
</protein>
<dbReference type="EMBL" id="CP116968">
    <property type="protein sequence ID" value="WNM63886.1"/>
    <property type="molecule type" value="Genomic_DNA"/>
</dbReference>
<evidence type="ECO:0000313" key="3">
    <source>
        <dbReference type="Proteomes" id="UP001302494"/>
    </source>
</evidence>
<sequence>MLLRIGHRGAAGHAPENTLAALELAIKYGVDMVEFDVRRTADGALVLLHDDSVDRTTNGVGKIEELSLSVLRALDAGGGERIPLLEEALACLSGRAGAMIELKVRGIAADVCALVKAADFQGTVIYASFFHEELLPVRRLIGDAFTLALIEDVPIPFTAFATAAQATHVGVALNVVTPALVQALQAKDIKVFVYTVDEPDDIARMKRLEVDGIISNFPDRI</sequence>
<dbReference type="PANTHER" id="PTHR46211:SF14">
    <property type="entry name" value="GLYCEROPHOSPHODIESTER PHOSPHODIESTERASE"/>
    <property type="match status" value="1"/>
</dbReference>
<dbReference type="GO" id="GO:0008081">
    <property type="term" value="F:phosphoric diester hydrolase activity"/>
    <property type="evidence" value="ECO:0007669"/>
    <property type="project" value="InterPro"/>
</dbReference>
<proteinExistence type="predicted"/>